<dbReference type="InterPro" id="IPR000424">
    <property type="entry name" value="Primosome_PriB/ssb"/>
</dbReference>
<protein>
    <recommendedName>
        <fullName evidence="3">Single-stranded DNA-binding protein</fullName>
    </recommendedName>
</protein>
<evidence type="ECO:0000313" key="2">
    <source>
        <dbReference type="EMBL" id="KKK87192.1"/>
    </source>
</evidence>
<evidence type="ECO:0008006" key="3">
    <source>
        <dbReference type="Google" id="ProtNLM"/>
    </source>
</evidence>
<dbReference type="PIRSF" id="PIRSF002070">
    <property type="entry name" value="SSB"/>
    <property type="match status" value="1"/>
</dbReference>
<accession>A0A0F8Z0C4</accession>
<dbReference type="Pfam" id="PF00436">
    <property type="entry name" value="SSB"/>
    <property type="match status" value="1"/>
</dbReference>
<evidence type="ECO:0000256" key="1">
    <source>
        <dbReference type="ARBA" id="ARBA00023125"/>
    </source>
</evidence>
<dbReference type="SUPFAM" id="SSF50249">
    <property type="entry name" value="Nucleic acid-binding proteins"/>
    <property type="match status" value="1"/>
</dbReference>
<dbReference type="InterPro" id="IPR012340">
    <property type="entry name" value="NA-bd_OB-fold"/>
</dbReference>
<dbReference type="GO" id="GO:0009295">
    <property type="term" value="C:nucleoid"/>
    <property type="evidence" value="ECO:0007669"/>
    <property type="project" value="TreeGrafter"/>
</dbReference>
<comment type="caution">
    <text evidence="2">The sequence shown here is derived from an EMBL/GenBank/DDBJ whole genome shotgun (WGS) entry which is preliminary data.</text>
</comment>
<sequence>MASYNRVELIGNLGNDPEMRYTTGGTPTTYFPVATNYVHTTQEGERKQETEWFYVVTWNKLAEQCNQFLAKGSLVFVEGRQRTRTWEDTEGHPHQRTGLIATRVIFLDKRGNGQSEEETSPF</sequence>
<dbReference type="CDD" id="cd04496">
    <property type="entry name" value="SSB_OBF"/>
    <property type="match status" value="1"/>
</dbReference>
<dbReference type="GO" id="GO:0003697">
    <property type="term" value="F:single-stranded DNA binding"/>
    <property type="evidence" value="ECO:0007669"/>
    <property type="project" value="InterPro"/>
</dbReference>
<reference evidence="2" key="1">
    <citation type="journal article" date="2015" name="Nature">
        <title>Complex archaea that bridge the gap between prokaryotes and eukaryotes.</title>
        <authorList>
            <person name="Spang A."/>
            <person name="Saw J.H."/>
            <person name="Jorgensen S.L."/>
            <person name="Zaremba-Niedzwiedzka K."/>
            <person name="Martijn J."/>
            <person name="Lind A.E."/>
            <person name="van Eijk R."/>
            <person name="Schleper C."/>
            <person name="Guy L."/>
            <person name="Ettema T.J."/>
        </authorList>
    </citation>
    <scope>NUCLEOTIDE SEQUENCE</scope>
</reference>
<dbReference type="NCBIfam" id="TIGR00621">
    <property type="entry name" value="ssb"/>
    <property type="match status" value="1"/>
</dbReference>
<dbReference type="InterPro" id="IPR011344">
    <property type="entry name" value="ssDNA-bd"/>
</dbReference>
<dbReference type="Gene3D" id="2.40.50.140">
    <property type="entry name" value="Nucleic acid-binding proteins"/>
    <property type="match status" value="1"/>
</dbReference>
<dbReference type="PANTHER" id="PTHR10302">
    <property type="entry name" value="SINGLE-STRANDED DNA-BINDING PROTEIN"/>
    <property type="match status" value="1"/>
</dbReference>
<proteinExistence type="inferred from homology"/>
<keyword evidence="1" id="KW-0238">DNA-binding</keyword>
<dbReference type="EMBL" id="LAZR01050512">
    <property type="protein sequence ID" value="KKK87192.1"/>
    <property type="molecule type" value="Genomic_DNA"/>
</dbReference>
<organism evidence="2">
    <name type="scientific">marine sediment metagenome</name>
    <dbReference type="NCBI Taxonomy" id="412755"/>
    <lineage>
        <taxon>unclassified sequences</taxon>
        <taxon>metagenomes</taxon>
        <taxon>ecological metagenomes</taxon>
    </lineage>
</organism>
<name>A0A0F8Z0C4_9ZZZZ</name>
<dbReference type="AlphaFoldDB" id="A0A0F8Z0C4"/>
<dbReference type="PROSITE" id="PS50935">
    <property type="entry name" value="SSB"/>
    <property type="match status" value="1"/>
</dbReference>
<gene>
    <name evidence="2" type="ORF">LCGC14_2755680</name>
</gene>
<dbReference type="GO" id="GO:0006260">
    <property type="term" value="P:DNA replication"/>
    <property type="evidence" value="ECO:0007669"/>
    <property type="project" value="InterPro"/>
</dbReference>
<dbReference type="HAMAP" id="MF_00984">
    <property type="entry name" value="SSB"/>
    <property type="match status" value="1"/>
</dbReference>
<dbReference type="PANTHER" id="PTHR10302:SF27">
    <property type="entry name" value="SINGLE-STRANDED DNA-BINDING PROTEIN"/>
    <property type="match status" value="1"/>
</dbReference>